<proteinExistence type="inferred from homology"/>
<organism evidence="10 11">
    <name type="scientific">Klebsormidium nitens</name>
    <name type="common">Green alga</name>
    <name type="synonym">Ulothrix nitens</name>
    <dbReference type="NCBI Taxonomy" id="105231"/>
    <lineage>
        <taxon>Eukaryota</taxon>
        <taxon>Viridiplantae</taxon>
        <taxon>Streptophyta</taxon>
        <taxon>Klebsormidiophyceae</taxon>
        <taxon>Klebsormidiales</taxon>
        <taxon>Klebsormidiaceae</taxon>
        <taxon>Klebsormidium</taxon>
    </lineage>
</organism>
<feature type="region of interest" description="Disordered" evidence="9">
    <location>
        <begin position="622"/>
        <end position="668"/>
    </location>
</feature>
<evidence type="ECO:0000256" key="6">
    <source>
        <dbReference type="ARBA" id="ARBA00023288"/>
    </source>
</evidence>
<gene>
    <name evidence="10" type="ORF">KFL_011320020</name>
</gene>
<evidence type="ECO:0000256" key="2">
    <source>
        <dbReference type="ARBA" id="ARBA00005462"/>
    </source>
</evidence>
<comment type="subcellular location">
    <subcellularLocation>
        <location evidence="1">Vacuole membrane</location>
        <topology evidence="1">Lipid-anchor</topology>
    </subcellularLocation>
</comment>
<dbReference type="SUPFAM" id="SSF48371">
    <property type="entry name" value="ARM repeat"/>
    <property type="match status" value="1"/>
</dbReference>
<dbReference type="InterPro" id="IPR016024">
    <property type="entry name" value="ARM-type_fold"/>
</dbReference>
<dbReference type="PANTHER" id="PTHR47249:SF1">
    <property type="entry name" value="VACUOLAR PROTEIN 8"/>
    <property type="match status" value="1"/>
</dbReference>
<dbReference type="GO" id="GO:0043495">
    <property type="term" value="F:protein-membrane adaptor activity"/>
    <property type="evidence" value="ECO:0007669"/>
    <property type="project" value="InterPro"/>
</dbReference>
<comment type="similarity">
    <text evidence="2">Belongs to the beta-catenin family.</text>
</comment>
<keyword evidence="6" id="KW-0449">Lipoprotein</keyword>
<name>A0A1Y1IPF9_KLENI</name>
<evidence type="ECO:0000313" key="10">
    <source>
        <dbReference type="EMBL" id="GAQ92775.1"/>
    </source>
</evidence>
<dbReference type="PROSITE" id="PS50176">
    <property type="entry name" value="ARM_REPEAT"/>
    <property type="match status" value="1"/>
</dbReference>
<reference evidence="10 11" key="1">
    <citation type="journal article" date="2014" name="Nat. Commun.">
        <title>Klebsormidium flaccidum genome reveals primary factors for plant terrestrial adaptation.</title>
        <authorList>
            <person name="Hori K."/>
            <person name="Maruyama F."/>
            <person name="Fujisawa T."/>
            <person name="Togashi T."/>
            <person name="Yamamoto N."/>
            <person name="Seo M."/>
            <person name="Sato S."/>
            <person name="Yamada T."/>
            <person name="Mori H."/>
            <person name="Tajima N."/>
            <person name="Moriyama T."/>
            <person name="Ikeuchi M."/>
            <person name="Watanabe M."/>
            <person name="Wada H."/>
            <person name="Kobayashi K."/>
            <person name="Saito M."/>
            <person name="Masuda T."/>
            <person name="Sasaki-Sekimoto Y."/>
            <person name="Mashiguchi K."/>
            <person name="Awai K."/>
            <person name="Shimojima M."/>
            <person name="Masuda S."/>
            <person name="Iwai M."/>
            <person name="Nobusawa T."/>
            <person name="Narise T."/>
            <person name="Kondo S."/>
            <person name="Saito H."/>
            <person name="Sato R."/>
            <person name="Murakawa M."/>
            <person name="Ihara Y."/>
            <person name="Oshima-Yamada Y."/>
            <person name="Ohtaka K."/>
            <person name="Satoh M."/>
            <person name="Sonobe K."/>
            <person name="Ishii M."/>
            <person name="Ohtani R."/>
            <person name="Kanamori-Sato M."/>
            <person name="Honoki R."/>
            <person name="Miyazaki D."/>
            <person name="Mochizuki H."/>
            <person name="Umetsu J."/>
            <person name="Higashi K."/>
            <person name="Shibata D."/>
            <person name="Kamiya Y."/>
            <person name="Sato N."/>
            <person name="Nakamura Y."/>
            <person name="Tabata S."/>
            <person name="Ida S."/>
            <person name="Kurokawa K."/>
            <person name="Ohta H."/>
        </authorList>
    </citation>
    <scope>NUCLEOTIDE SEQUENCE [LARGE SCALE GENOMIC DNA]</scope>
    <source>
        <strain evidence="10 11">NIES-2285</strain>
    </source>
</reference>
<dbReference type="GO" id="GO:0005774">
    <property type="term" value="C:vacuolar membrane"/>
    <property type="evidence" value="ECO:0007669"/>
    <property type="project" value="UniProtKB-SubCell"/>
</dbReference>
<evidence type="ECO:0000256" key="8">
    <source>
        <dbReference type="PROSITE-ProRule" id="PRU00259"/>
    </source>
</evidence>
<dbReference type="PANTHER" id="PTHR47249">
    <property type="entry name" value="VACUOLAR PROTEIN 8"/>
    <property type="match status" value="1"/>
</dbReference>
<dbReference type="InterPro" id="IPR045156">
    <property type="entry name" value="Vac8"/>
</dbReference>
<accession>A0A1Y1IPF9</accession>
<evidence type="ECO:0000256" key="5">
    <source>
        <dbReference type="ARBA" id="ARBA00023136"/>
    </source>
</evidence>
<dbReference type="InterPro" id="IPR000225">
    <property type="entry name" value="Armadillo"/>
</dbReference>
<dbReference type="EMBL" id="DF238081">
    <property type="protein sequence ID" value="GAQ92775.1"/>
    <property type="molecule type" value="Genomic_DNA"/>
</dbReference>
<evidence type="ECO:0000256" key="9">
    <source>
        <dbReference type="SAM" id="MobiDB-lite"/>
    </source>
</evidence>
<evidence type="ECO:0000256" key="1">
    <source>
        <dbReference type="ARBA" id="ARBA00004592"/>
    </source>
</evidence>
<evidence type="ECO:0000256" key="4">
    <source>
        <dbReference type="ARBA" id="ARBA00022737"/>
    </source>
</evidence>
<feature type="region of interest" description="Disordered" evidence="9">
    <location>
        <begin position="690"/>
        <end position="735"/>
    </location>
</feature>
<keyword evidence="4" id="KW-0677">Repeat</keyword>
<keyword evidence="3" id="KW-0926">Vacuole</keyword>
<dbReference type="InterPro" id="IPR011989">
    <property type="entry name" value="ARM-like"/>
</dbReference>
<dbReference type="Gene3D" id="1.25.10.10">
    <property type="entry name" value="Leucine-rich Repeat Variant"/>
    <property type="match status" value="3"/>
</dbReference>
<evidence type="ECO:0000313" key="11">
    <source>
        <dbReference type="Proteomes" id="UP000054558"/>
    </source>
</evidence>
<keyword evidence="11" id="KW-1185">Reference proteome</keyword>
<protein>
    <recommendedName>
        <fullName evidence="7">Vacuolar protein 8</fullName>
    </recommendedName>
</protein>
<keyword evidence="5" id="KW-0472">Membrane</keyword>
<evidence type="ECO:0000256" key="7">
    <source>
        <dbReference type="ARBA" id="ARBA00026209"/>
    </source>
</evidence>
<sequence length="735" mass="76004">MLVLGLASLHKEALAGVPDLLEGLVAVLDGATSGEVVATKAAEKAAETLNILLRDNKETCKALRKIGGSMRILVGLLGSNSQQLQLVLLRTLGFVVSHVEGMGEELAGLPGCVANLVKLLECPADAVKGNAAGLLTHFATEIKSPSALAAAQTTIAKEPTLLPKLAFDLSVVEENEAGRELRYYRRRLGELLRSLCRNMDNKQLVAGMPGCLEGILGLLERSPYLQEVGATALSDLVTDVQAQQALAKVPGVVPKLIKGLDGSERIGERLTEGEGAGVREVELALRCLLNSPEAWRLFLDGRQLAIKVVGLLEARLLSIQLFAADILNRMAATPAGAESVAGLPGCLEKLVAWFEKTARCSEAGGQAGGEVLVRLTACAKVRRLVARVPGVLEVLVGALNGESEPTRGAAGATLCNLALDAESRAAIVRLPGCLKGLFPVMLEIEHPVAPLVAVSALDRWAKDSRVDKAIVRTAAEIPGAIERLVARLSGNSPAALRAQAGDVLAAVATEAASAKAMVSLPGCLAGVVRLAKEGNGSGASVAVSLLLNLAAHPDVRTVLRGDPDVRAALVANLNGGAMGMVWRGAAEALEALDSVGGAEGGPGEADRTVGGAEVLGGVECVPTLEAGPSGVNSEERETEGGGMGGNKTGRDQRHKHGDNQYKSSDVARREVLRSGHVAARATMSNLAQARCRSARNDRDLPCHSGRKGALGEVKATTGAAGSGYKSPRVGSAPDG</sequence>
<feature type="repeat" description="ARM" evidence="8">
    <location>
        <begin position="390"/>
        <end position="432"/>
    </location>
</feature>
<dbReference type="Proteomes" id="UP000054558">
    <property type="component" value="Unassembled WGS sequence"/>
</dbReference>
<dbReference type="GO" id="GO:0071562">
    <property type="term" value="P:nucleus-vacuole junction assembly"/>
    <property type="evidence" value="ECO:0007669"/>
    <property type="project" value="InterPro"/>
</dbReference>
<dbReference type="AlphaFoldDB" id="A0A1Y1IPF9"/>
<evidence type="ECO:0000256" key="3">
    <source>
        <dbReference type="ARBA" id="ARBA00022554"/>
    </source>
</evidence>